<comment type="caution">
    <text evidence="9">The sequence shown here is derived from an EMBL/GenBank/DDBJ whole genome shotgun (WGS) entry which is preliminary data.</text>
</comment>
<dbReference type="InterPro" id="IPR039104">
    <property type="entry name" value="6PGL"/>
</dbReference>
<evidence type="ECO:0000256" key="5">
    <source>
        <dbReference type="ARBA" id="ARBA00013198"/>
    </source>
</evidence>
<dbReference type="AlphaFoldDB" id="A0A2A4ADA1"/>
<dbReference type="GO" id="GO:0005975">
    <property type="term" value="P:carbohydrate metabolic process"/>
    <property type="evidence" value="ECO:0007669"/>
    <property type="project" value="UniProtKB-UniRule"/>
</dbReference>
<comment type="catalytic activity">
    <reaction evidence="1 7">
        <text>6-phospho-D-glucono-1,5-lactone + H2O = 6-phospho-D-gluconate + H(+)</text>
        <dbReference type="Rhea" id="RHEA:12556"/>
        <dbReference type="ChEBI" id="CHEBI:15377"/>
        <dbReference type="ChEBI" id="CHEBI:15378"/>
        <dbReference type="ChEBI" id="CHEBI:57955"/>
        <dbReference type="ChEBI" id="CHEBI:58759"/>
        <dbReference type="EC" id="3.1.1.31"/>
    </reaction>
</comment>
<evidence type="ECO:0000313" key="10">
    <source>
        <dbReference type="Proteomes" id="UP000218690"/>
    </source>
</evidence>
<dbReference type="GO" id="GO:0006098">
    <property type="term" value="P:pentose-phosphate shunt"/>
    <property type="evidence" value="ECO:0007669"/>
    <property type="project" value="UniProtKB-UniPathway"/>
</dbReference>
<dbReference type="Gene3D" id="3.40.50.1360">
    <property type="match status" value="1"/>
</dbReference>
<organism evidence="9 10">
    <name type="scientific">Corynebacterium accolens</name>
    <dbReference type="NCBI Taxonomy" id="38284"/>
    <lineage>
        <taxon>Bacteria</taxon>
        <taxon>Bacillati</taxon>
        <taxon>Actinomycetota</taxon>
        <taxon>Actinomycetes</taxon>
        <taxon>Mycobacteriales</taxon>
        <taxon>Corynebacteriaceae</taxon>
        <taxon>Corynebacterium</taxon>
    </lineage>
</organism>
<dbReference type="Pfam" id="PF01182">
    <property type="entry name" value="Glucosamine_iso"/>
    <property type="match status" value="1"/>
</dbReference>
<accession>A0A2A4ADA1</accession>
<evidence type="ECO:0000256" key="1">
    <source>
        <dbReference type="ARBA" id="ARBA00000832"/>
    </source>
</evidence>
<dbReference type="GO" id="GO:0017057">
    <property type="term" value="F:6-phosphogluconolactonase activity"/>
    <property type="evidence" value="ECO:0007669"/>
    <property type="project" value="UniProtKB-UniRule"/>
</dbReference>
<dbReference type="EC" id="3.1.1.31" evidence="5 7"/>
<comment type="function">
    <text evidence="2 7">Hydrolysis of 6-phosphogluconolactone to 6-phosphogluconate.</text>
</comment>
<sequence>MVTLHRVSDVDELISSAARKFIDVVTSVQAPGGGLHNDGVARVVLTGGGAGIGTLRELARLDAAAKQQSEDYPALAIDWTRVHVFFGDERNVPVSDPDSNEGQARAALLHAAGVPEEHIHGLDLGAIAMEHAAKAYAGEISEFAPNGFDLHLLGMGGEGHINSMFPHSEAVMEQEDLVVAVPDSPKPPAERVTLTLPAVNRSERVWFLVSGEEKAEAASHIVAGSPAIEWPAAGAHGTSETVLFLSDDAATVIEE</sequence>
<dbReference type="InterPro" id="IPR005900">
    <property type="entry name" value="6-phosphogluconolactonase_DevB"/>
</dbReference>
<proteinExistence type="inferred from homology"/>
<dbReference type="EMBL" id="NWBP01000036">
    <property type="protein sequence ID" value="PCC81815.1"/>
    <property type="molecule type" value="Genomic_DNA"/>
</dbReference>
<comment type="similarity">
    <text evidence="4 7">Belongs to the glucosamine/galactosamine-6-phosphate isomerase family. 6-phosphogluconolactonase subfamily.</text>
</comment>
<dbReference type="InterPro" id="IPR006148">
    <property type="entry name" value="Glc/Gal-6P_isomerase"/>
</dbReference>
<dbReference type="PANTHER" id="PTHR11054:SF0">
    <property type="entry name" value="6-PHOSPHOGLUCONOLACTONASE"/>
    <property type="match status" value="1"/>
</dbReference>
<evidence type="ECO:0000256" key="6">
    <source>
        <dbReference type="ARBA" id="ARBA00020337"/>
    </source>
</evidence>
<dbReference type="PANTHER" id="PTHR11054">
    <property type="entry name" value="6-PHOSPHOGLUCONOLACTONASE"/>
    <property type="match status" value="1"/>
</dbReference>
<reference evidence="9 10" key="1">
    <citation type="submission" date="2017-09" db="EMBL/GenBank/DDBJ databases">
        <title>Draft Genome Sequence of Corynebacterium accolens AH4003.</title>
        <authorList>
            <person name="Chen Y."/>
            <person name="Oosthuysen W.F."/>
            <person name="Kelley S."/>
            <person name="Horswill A."/>
        </authorList>
    </citation>
    <scope>NUCLEOTIDE SEQUENCE [LARGE SCALE GENOMIC DNA]</scope>
    <source>
        <strain evidence="9 10">AH4003</strain>
    </source>
</reference>
<protein>
    <recommendedName>
        <fullName evidence="6 7">6-phosphogluconolactonase</fullName>
        <shortName evidence="7">6PGL</shortName>
        <ecNumber evidence="5 7">3.1.1.31</ecNumber>
    </recommendedName>
</protein>
<dbReference type="NCBIfam" id="TIGR01198">
    <property type="entry name" value="pgl"/>
    <property type="match status" value="1"/>
</dbReference>
<comment type="pathway">
    <text evidence="3 7">Carbohydrate degradation; pentose phosphate pathway; D-ribulose 5-phosphate from D-glucose 6-phosphate (oxidative stage): step 2/3.</text>
</comment>
<evidence type="ECO:0000313" key="9">
    <source>
        <dbReference type="EMBL" id="PCC81815.1"/>
    </source>
</evidence>
<evidence type="ECO:0000256" key="4">
    <source>
        <dbReference type="ARBA" id="ARBA00010662"/>
    </source>
</evidence>
<dbReference type="Proteomes" id="UP000218690">
    <property type="component" value="Unassembled WGS sequence"/>
</dbReference>
<dbReference type="SUPFAM" id="SSF100950">
    <property type="entry name" value="NagB/RpiA/CoA transferase-like"/>
    <property type="match status" value="1"/>
</dbReference>
<gene>
    <name evidence="7 9" type="primary">pgl</name>
    <name evidence="9" type="ORF">COM45_11460</name>
</gene>
<evidence type="ECO:0000256" key="3">
    <source>
        <dbReference type="ARBA" id="ARBA00004961"/>
    </source>
</evidence>
<dbReference type="CDD" id="cd01400">
    <property type="entry name" value="6PGL"/>
    <property type="match status" value="1"/>
</dbReference>
<keyword evidence="7" id="KW-0378">Hydrolase</keyword>
<name>A0A2A4ADA1_9CORY</name>
<evidence type="ECO:0000256" key="7">
    <source>
        <dbReference type="RuleBase" id="RU365095"/>
    </source>
</evidence>
<dbReference type="UniPathway" id="UPA00115">
    <property type="reaction ID" value="UER00409"/>
</dbReference>
<evidence type="ECO:0000259" key="8">
    <source>
        <dbReference type="Pfam" id="PF01182"/>
    </source>
</evidence>
<evidence type="ECO:0000256" key="2">
    <source>
        <dbReference type="ARBA" id="ARBA00002681"/>
    </source>
</evidence>
<feature type="domain" description="Glucosamine/galactosamine-6-phosphate isomerase" evidence="8">
    <location>
        <begin position="9"/>
        <end position="241"/>
    </location>
</feature>
<dbReference type="InterPro" id="IPR037171">
    <property type="entry name" value="NagB/RpiA_transferase-like"/>
</dbReference>